<comment type="caution">
    <text evidence="1">The sequence shown here is derived from an EMBL/GenBank/DDBJ whole genome shotgun (WGS) entry which is preliminary data.</text>
</comment>
<dbReference type="Proteomes" id="UP000554235">
    <property type="component" value="Unassembled WGS sequence"/>
</dbReference>
<name>A0A8H4LJN5_9HYPO</name>
<dbReference type="AlphaFoldDB" id="A0A8H4LJN5"/>
<accession>A0A8H4LJN5</accession>
<evidence type="ECO:0000313" key="1">
    <source>
        <dbReference type="EMBL" id="KAF4469595.1"/>
    </source>
</evidence>
<proteinExistence type="predicted"/>
<reference evidence="1 2" key="1">
    <citation type="submission" date="2020-01" db="EMBL/GenBank/DDBJ databases">
        <title>Identification and distribution of gene clusters putatively required for synthesis of sphingolipid metabolism inhibitors in phylogenetically diverse species of the filamentous fungus Fusarium.</title>
        <authorList>
            <person name="Kim H.-S."/>
            <person name="Busman M."/>
            <person name="Brown D.W."/>
            <person name="Divon H."/>
            <person name="Uhlig S."/>
            <person name="Proctor R.H."/>
        </authorList>
    </citation>
    <scope>NUCLEOTIDE SEQUENCE [LARGE SCALE GENOMIC DNA]</scope>
    <source>
        <strain evidence="1 2">NRRL 20459</strain>
    </source>
</reference>
<organism evidence="1 2">
    <name type="scientific">Fusarium albosuccineum</name>
    <dbReference type="NCBI Taxonomy" id="1237068"/>
    <lineage>
        <taxon>Eukaryota</taxon>
        <taxon>Fungi</taxon>
        <taxon>Dikarya</taxon>
        <taxon>Ascomycota</taxon>
        <taxon>Pezizomycotina</taxon>
        <taxon>Sordariomycetes</taxon>
        <taxon>Hypocreomycetidae</taxon>
        <taxon>Hypocreales</taxon>
        <taxon>Nectriaceae</taxon>
        <taxon>Fusarium</taxon>
        <taxon>Fusarium decemcellulare species complex</taxon>
    </lineage>
</organism>
<keyword evidence="2" id="KW-1185">Reference proteome</keyword>
<protein>
    <submittedName>
        <fullName evidence="1">Uncharacterized protein</fullName>
    </submittedName>
</protein>
<dbReference type="EMBL" id="JAADYS010000453">
    <property type="protein sequence ID" value="KAF4469595.1"/>
    <property type="molecule type" value="Genomic_DNA"/>
</dbReference>
<evidence type="ECO:0000313" key="2">
    <source>
        <dbReference type="Proteomes" id="UP000554235"/>
    </source>
</evidence>
<sequence>MGSDDGEGNDKEDAAGDMQKRARLVWRATVTTDGVVTWKLDGVSGARRQAQQRDKVRCGGSRSEDKFEVLAV</sequence>
<gene>
    <name evidence="1" type="ORF">FALBO_3503</name>
</gene>